<dbReference type="EMBL" id="RAPE01000003">
    <property type="protein sequence ID" value="RKF14166.1"/>
    <property type="molecule type" value="Genomic_DNA"/>
</dbReference>
<comment type="caution">
    <text evidence="3">The sequence shown here is derived from an EMBL/GenBank/DDBJ whole genome shotgun (WGS) entry which is preliminary data.</text>
</comment>
<evidence type="ECO:0000256" key="1">
    <source>
        <dbReference type="ARBA" id="ARBA00023002"/>
    </source>
</evidence>
<dbReference type="RefSeq" id="WP_121167750.1">
    <property type="nucleotide sequence ID" value="NZ_RAPE01000003.1"/>
</dbReference>
<gene>
    <name evidence="3" type="ORF">D6850_13450</name>
</gene>
<evidence type="ECO:0000313" key="4">
    <source>
        <dbReference type="Proteomes" id="UP000281128"/>
    </source>
</evidence>
<dbReference type="PANTHER" id="PTHR13847">
    <property type="entry name" value="SARCOSINE DEHYDROGENASE-RELATED"/>
    <property type="match status" value="1"/>
</dbReference>
<dbReference type="OrthoDB" id="9806601at2"/>
<evidence type="ECO:0000259" key="2">
    <source>
        <dbReference type="Pfam" id="PF01266"/>
    </source>
</evidence>
<dbReference type="AlphaFoldDB" id="A0A3A8B915"/>
<reference evidence="3 4" key="1">
    <citation type="submission" date="2018-09" db="EMBL/GenBank/DDBJ databases">
        <title>Roseovarius spongiae sp. nov., isolated from a marine sponge.</title>
        <authorList>
            <person name="Zhuang L."/>
            <person name="Luo L."/>
        </authorList>
    </citation>
    <scope>NUCLEOTIDE SEQUENCE [LARGE SCALE GENOMIC DNA]</scope>
    <source>
        <strain evidence="3 4">HN-E21</strain>
    </source>
</reference>
<proteinExistence type="predicted"/>
<dbReference type="GO" id="GO:0016491">
    <property type="term" value="F:oxidoreductase activity"/>
    <property type="evidence" value="ECO:0007669"/>
    <property type="project" value="UniProtKB-KW"/>
</dbReference>
<keyword evidence="4" id="KW-1185">Reference proteome</keyword>
<dbReference type="InterPro" id="IPR036188">
    <property type="entry name" value="FAD/NAD-bd_sf"/>
</dbReference>
<evidence type="ECO:0000313" key="3">
    <source>
        <dbReference type="EMBL" id="RKF14166.1"/>
    </source>
</evidence>
<name>A0A3A8B915_9RHOB</name>
<dbReference type="Gene3D" id="3.30.9.10">
    <property type="entry name" value="D-Amino Acid Oxidase, subunit A, domain 2"/>
    <property type="match status" value="1"/>
</dbReference>
<dbReference type="InterPro" id="IPR006076">
    <property type="entry name" value="FAD-dep_OxRdtase"/>
</dbReference>
<accession>A0A3A8B915</accession>
<dbReference type="Proteomes" id="UP000281128">
    <property type="component" value="Unassembled WGS sequence"/>
</dbReference>
<dbReference type="Pfam" id="PF01266">
    <property type="entry name" value="DAO"/>
    <property type="match status" value="1"/>
</dbReference>
<organism evidence="3 4">
    <name type="scientific">Roseovarius spongiae</name>
    <dbReference type="NCBI Taxonomy" id="2320272"/>
    <lineage>
        <taxon>Bacteria</taxon>
        <taxon>Pseudomonadati</taxon>
        <taxon>Pseudomonadota</taxon>
        <taxon>Alphaproteobacteria</taxon>
        <taxon>Rhodobacterales</taxon>
        <taxon>Roseobacteraceae</taxon>
        <taxon>Roseovarius</taxon>
    </lineage>
</organism>
<dbReference type="Gene3D" id="3.50.50.60">
    <property type="entry name" value="FAD/NAD(P)-binding domain"/>
    <property type="match status" value="1"/>
</dbReference>
<dbReference type="PANTHER" id="PTHR13847:SF281">
    <property type="entry name" value="FAD DEPENDENT OXIDOREDUCTASE DOMAIN-CONTAINING PROTEIN"/>
    <property type="match status" value="1"/>
</dbReference>
<feature type="domain" description="FAD dependent oxidoreductase" evidence="2">
    <location>
        <begin position="34"/>
        <end position="386"/>
    </location>
</feature>
<sequence length="429" mass="46518">MIANEIPGIANSVWTATANPTPDFPALRGRAETDVAVIGGGYTGLSAALHLAERGVSVTLLESETPGWGASGRNGGQVNPGLKEDPDTVRVRFGVEMGERMIAMSGASGDLVADLVRRHGIDCGFAQKGWVQPIHDDAAMKTVSERVAQWTRRDAPMRLLSRDEAADILGSTAYQGAMIDERGGKLHPLNYAIGLARAARDAGAVLHSHSRVSEIRRDGAGSTIVTAEGQLSARRVLVCTNAYTGDPTPRLARTQVPVRSIQVATDPLGDDLRRSILPRGHSASDSRRLLLYFRFDDEGRFLIGGRGDYSERGVERQFAALRRAAAVIYPQLADIEWRYAWGGFVSITTDHYPHLHRLSDNAMTALGYMGRGVAMATAMGRELADWAAGTPAEELNFPVTPMRPIPFHFLRKPAVAAAVTWARFRDVWG</sequence>
<protein>
    <submittedName>
        <fullName evidence="3">FAD-binding oxidoreductase</fullName>
    </submittedName>
</protein>
<dbReference type="GO" id="GO:0005737">
    <property type="term" value="C:cytoplasm"/>
    <property type="evidence" value="ECO:0007669"/>
    <property type="project" value="TreeGrafter"/>
</dbReference>
<dbReference type="SUPFAM" id="SSF51905">
    <property type="entry name" value="FAD/NAD(P)-binding domain"/>
    <property type="match status" value="1"/>
</dbReference>
<keyword evidence="1" id="KW-0560">Oxidoreductase</keyword>